<keyword evidence="2" id="KW-1185">Reference proteome</keyword>
<name>A0A4U8V0M3_STECR</name>
<gene>
    <name evidence="1" type="ORF">L596_005916</name>
</gene>
<sequence>MFKKTVTALRIGMRSSSKRWPLTNGLNDMYSFFIECIDSVVHRPPLDPPPTSAPSTTIVHLLTDSSSSPNVQL</sequence>
<reference evidence="1 2" key="1">
    <citation type="journal article" date="2015" name="Genome Biol.">
        <title>Comparative genomics of Steinernema reveals deeply conserved gene regulatory networks.</title>
        <authorList>
            <person name="Dillman A.R."/>
            <person name="Macchietto M."/>
            <person name="Porter C.F."/>
            <person name="Rogers A."/>
            <person name="Williams B."/>
            <person name="Antoshechkin I."/>
            <person name="Lee M.M."/>
            <person name="Goodwin Z."/>
            <person name="Lu X."/>
            <person name="Lewis E.E."/>
            <person name="Goodrich-Blair H."/>
            <person name="Stock S.P."/>
            <person name="Adams B.J."/>
            <person name="Sternberg P.W."/>
            <person name="Mortazavi A."/>
        </authorList>
    </citation>
    <scope>NUCLEOTIDE SEQUENCE [LARGE SCALE GENOMIC DNA]</scope>
    <source>
        <strain evidence="1 2">ALL</strain>
    </source>
</reference>
<reference evidence="1 2" key="2">
    <citation type="journal article" date="2019" name="G3 (Bethesda)">
        <title>Hybrid Assembly of the Genome of the Entomopathogenic Nematode Steinernema carpocapsae Identifies the X-Chromosome.</title>
        <authorList>
            <person name="Serra L."/>
            <person name="Macchietto M."/>
            <person name="Macias-Munoz A."/>
            <person name="McGill C.J."/>
            <person name="Rodriguez I.M."/>
            <person name="Rodriguez B."/>
            <person name="Murad R."/>
            <person name="Mortazavi A."/>
        </authorList>
    </citation>
    <scope>NUCLEOTIDE SEQUENCE [LARGE SCALE GENOMIC DNA]</scope>
    <source>
        <strain evidence="1 2">ALL</strain>
    </source>
</reference>
<protein>
    <submittedName>
        <fullName evidence="1">Uncharacterized protein</fullName>
    </submittedName>
</protein>
<comment type="caution">
    <text evidence="1">The sequence shown here is derived from an EMBL/GenBank/DDBJ whole genome shotgun (WGS) entry which is preliminary data.</text>
</comment>
<proteinExistence type="predicted"/>
<dbReference type="Proteomes" id="UP000298663">
    <property type="component" value="Chromosome X"/>
</dbReference>
<organism evidence="1 2">
    <name type="scientific">Steinernema carpocapsae</name>
    <name type="common">Entomopathogenic nematode</name>
    <dbReference type="NCBI Taxonomy" id="34508"/>
    <lineage>
        <taxon>Eukaryota</taxon>
        <taxon>Metazoa</taxon>
        <taxon>Ecdysozoa</taxon>
        <taxon>Nematoda</taxon>
        <taxon>Chromadorea</taxon>
        <taxon>Rhabditida</taxon>
        <taxon>Tylenchina</taxon>
        <taxon>Panagrolaimomorpha</taxon>
        <taxon>Strongyloidoidea</taxon>
        <taxon>Steinernematidae</taxon>
        <taxon>Steinernema</taxon>
    </lineage>
</organism>
<evidence type="ECO:0000313" key="2">
    <source>
        <dbReference type="Proteomes" id="UP000298663"/>
    </source>
</evidence>
<accession>A0A4U8V0M3</accession>
<dbReference type="AlphaFoldDB" id="A0A4U8V0M3"/>
<dbReference type="EMBL" id="AZBU02000001">
    <property type="protein sequence ID" value="TMS39381.1"/>
    <property type="molecule type" value="Genomic_DNA"/>
</dbReference>
<dbReference type="EMBL" id="CM016762">
    <property type="protein sequence ID" value="TMS39381.1"/>
    <property type="molecule type" value="Genomic_DNA"/>
</dbReference>
<evidence type="ECO:0000313" key="1">
    <source>
        <dbReference type="EMBL" id="TMS39381.1"/>
    </source>
</evidence>